<dbReference type="InterPro" id="IPR006047">
    <property type="entry name" value="GH13_cat_dom"/>
</dbReference>
<evidence type="ECO:0000313" key="4">
    <source>
        <dbReference type="EMBL" id="AYC28997.1"/>
    </source>
</evidence>
<dbReference type="SMART" id="SM00642">
    <property type="entry name" value="Aamy"/>
    <property type="match status" value="1"/>
</dbReference>
<dbReference type="RefSeq" id="WP_119882739.1">
    <property type="nucleotide sequence ID" value="NZ_CP032418.1"/>
</dbReference>
<evidence type="ECO:0000256" key="1">
    <source>
        <dbReference type="SAM" id="Phobius"/>
    </source>
</evidence>
<evidence type="ECO:0000256" key="2">
    <source>
        <dbReference type="SAM" id="SignalP"/>
    </source>
</evidence>
<dbReference type="Pfam" id="PF00128">
    <property type="entry name" value="Alpha-amylase"/>
    <property type="match status" value="1"/>
</dbReference>
<reference evidence="5" key="1">
    <citation type="submission" date="2018-09" db="EMBL/GenBank/DDBJ databases">
        <authorList>
            <person name="Zhu H."/>
        </authorList>
    </citation>
    <scope>NUCLEOTIDE SEQUENCE [LARGE SCALE GENOMIC DNA]</scope>
    <source>
        <strain evidence="5">K2R23-3</strain>
    </source>
</reference>
<dbReference type="Gene3D" id="2.60.40.1180">
    <property type="entry name" value="Golgi alpha-mannosidase II"/>
    <property type="match status" value="1"/>
</dbReference>
<keyword evidence="1" id="KW-0812">Transmembrane</keyword>
<dbReference type="InterPro" id="IPR017853">
    <property type="entry name" value="GH"/>
</dbReference>
<gene>
    <name evidence="4" type="ORF">D3873_03590</name>
</gene>
<keyword evidence="1" id="KW-0472">Membrane</keyword>
<dbReference type="SUPFAM" id="SSF51445">
    <property type="entry name" value="(Trans)glycosidases"/>
    <property type="match status" value="1"/>
</dbReference>
<dbReference type="SUPFAM" id="SSF51011">
    <property type="entry name" value="Glycosyl hydrolase domain"/>
    <property type="match status" value="1"/>
</dbReference>
<feature type="chain" id="PRO_5017391760" description="Glycosyl hydrolase family 13 catalytic domain-containing protein" evidence="2">
    <location>
        <begin position="24"/>
        <end position="436"/>
    </location>
</feature>
<sequence>MKKTTLLACTLLAVIVLQTPAAANELNENLSTESVYDLLVDRFNDANPQNNVDVNTQDPSKFFGGDFQGVTDKLSYIQDMGFTAVSIGPVFETDTYNGSNITNYGELEPRFGTDEQFEQLLDAAHTKNMAIIVDLPLAGVTTENLDNVISAYSAFLAKYDIDGVRVTLANEEQKPLREEVVAAIQQSSRVSIFPVSDTVSTWQDAFRTVDLPLAQWAKVATNPEAVQAIDTLTSERFTAQSAEENMFPPTRIKVALGAMMALPGIPTMTYGTEIAMNGKTEAESHQYMNFKTEEEIIDYLTKIQKLRGQSEALQTGNIDILHEEDGFVVLKRWNDEETWIVVINNSSETKKYTVSSEDIGEKKELRGMFESDIIRSQDNGKYPVVLDRELVEFFYVEDRRGLNTGYLVALAGVYVLFMVFIYLVWKKGKNRTKESR</sequence>
<accession>A0A385YSN3</accession>
<dbReference type="AlphaFoldDB" id="A0A385YSN3"/>
<keyword evidence="1" id="KW-1133">Transmembrane helix</keyword>
<feature type="transmembrane region" description="Helical" evidence="1">
    <location>
        <begin position="406"/>
        <end position="425"/>
    </location>
</feature>
<dbReference type="KEGG" id="paek:D3873_03590"/>
<name>A0A385YSN3_9BACL</name>
<feature type="domain" description="Glycosyl hydrolase family 13 catalytic" evidence="3">
    <location>
        <begin position="37"/>
        <end position="307"/>
    </location>
</feature>
<dbReference type="InterPro" id="IPR013780">
    <property type="entry name" value="Glyco_hydro_b"/>
</dbReference>
<proteinExistence type="predicted"/>
<evidence type="ECO:0000313" key="5">
    <source>
        <dbReference type="Proteomes" id="UP000265725"/>
    </source>
</evidence>
<protein>
    <recommendedName>
        <fullName evidence="3">Glycosyl hydrolase family 13 catalytic domain-containing protein</fullName>
    </recommendedName>
</protein>
<keyword evidence="2" id="KW-0732">Signal</keyword>
<dbReference type="Gene3D" id="3.20.20.80">
    <property type="entry name" value="Glycosidases"/>
    <property type="match status" value="2"/>
</dbReference>
<feature type="signal peptide" evidence="2">
    <location>
        <begin position="1"/>
        <end position="23"/>
    </location>
</feature>
<dbReference type="InterPro" id="IPR054174">
    <property type="entry name" value="Alpha-amylase-like_C"/>
</dbReference>
<dbReference type="EMBL" id="CP032418">
    <property type="protein sequence ID" value="AYC28997.1"/>
    <property type="molecule type" value="Genomic_DNA"/>
</dbReference>
<organism evidence="4 5">
    <name type="scientific">Paenisporosarcina cavernae</name>
    <dbReference type="NCBI Taxonomy" id="2320858"/>
    <lineage>
        <taxon>Bacteria</taxon>
        <taxon>Bacillati</taxon>
        <taxon>Bacillota</taxon>
        <taxon>Bacilli</taxon>
        <taxon>Bacillales</taxon>
        <taxon>Caryophanaceae</taxon>
        <taxon>Paenisporosarcina</taxon>
    </lineage>
</organism>
<dbReference type="GO" id="GO:0046872">
    <property type="term" value="F:metal ion binding"/>
    <property type="evidence" value="ECO:0007669"/>
    <property type="project" value="UniProtKB-KW"/>
</dbReference>
<dbReference type="PANTHER" id="PTHR10357">
    <property type="entry name" value="ALPHA-AMYLASE FAMILY MEMBER"/>
    <property type="match status" value="1"/>
</dbReference>
<evidence type="ECO:0000259" key="3">
    <source>
        <dbReference type="SMART" id="SM00642"/>
    </source>
</evidence>
<dbReference type="Pfam" id="PF22026">
    <property type="entry name" value="Alpha-amylase_C_2"/>
    <property type="match status" value="1"/>
</dbReference>
<dbReference type="GO" id="GO:0005975">
    <property type="term" value="P:carbohydrate metabolic process"/>
    <property type="evidence" value="ECO:0007669"/>
    <property type="project" value="InterPro"/>
</dbReference>
<dbReference type="Proteomes" id="UP000265725">
    <property type="component" value="Chromosome"/>
</dbReference>
<dbReference type="OrthoDB" id="9805159at2"/>
<keyword evidence="5" id="KW-1185">Reference proteome</keyword>